<protein>
    <submittedName>
        <fullName evidence="3">Excalibur calcium-binding domain-containing protein</fullName>
    </submittedName>
</protein>
<reference evidence="3 4" key="1">
    <citation type="submission" date="2023-06" db="EMBL/GenBank/DDBJ databases">
        <title>Cellulomonas sp. MW9 Whole genome sequence.</title>
        <authorList>
            <person name="Park S."/>
        </authorList>
    </citation>
    <scope>NUCLEOTIDE SEQUENCE [LARGE SCALE GENOMIC DNA]</scope>
    <source>
        <strain evidence="3 4">MW9</strain>
    </source>
</reference>
<gene>
    <name evidence="3" type="ORF">QRT05_12370</name>
</gene>
<evidence type="ECO:0000313" key="3">
    <source>
        <dbReference type="EMBL" id="MDM7832132.1"/>
    </source>
</evidence>
<feature type="chain" id="PRO_5045958903" evidence="1">
    <location>
        <begin position="22"/>
        <end position="107"/>
    </location>
</feature>
<accession>A0ABT7SAT0</accession>
<dbReference type="SMART" id="SM00894">
    <property type="entry name" value="Excalibur"/>
    <property type="match status" value="1"/>
</dbReference>
<organism evidence="3 4">
    <name type="scientific">Cellulomonas edaphi</name>
    <dbReference type="NCBI Taxonomy" id="3053468"/>
    <lineage>
        <taxon>Bacteria</taxon>
        <taxon>Bacillati</taxon>
        <taxon>Actinomycetota</taxon>
        <taxon>Actinomycetes</taxon>
        <taxon>Micrococcales</taxon>
        <taxon>Cellulomonadaceae</taxon>
        <taxon>Cellulomonas</taxon>
    </lineage>
</organism>
<keyword evidence="1" id="KW-0732">Signal</keyword>
<keyword evidence="4" id="KW-1185">Reference proteome</keyword>
<dbReference type="Pfam" id="PF05901">
    <property type="entry name" value="Excalibur"/>
    <property type="match status" value="1"/>
</dbReference>
<proteinExistence type="predicted"/>
<feature type="domain" description="Excalibur calcium-binding" evidence="2">
    <location>
        <begin position="43"/>
        <end position="106"/>
    </location>
</feature>
<dbReference type="InterPro" id="IPR008613">
    <property type="entry name" value="Excalibur_Ca-bd_domain"/>
</dbReference>
<sequence length="107" mass="10911">MRRPLAAAALALVLLVAPAAAAEACGPTAGSTVTSAHAAKTKVFKNCTAMHRSYAGGVAKSSKVHNTKTVSGHKVAAKSKHKPKVSAALYAANKKLDRDKDGIACES</sequence>
<evidence type="ECO:0000313" key="4">
    <source>
        <dbReference type="Proteomes" id="UP001321453"/>
    </source>
</evidence>
<comment type="caution">
    <text evidence="3">The sequence shown here is derived from an EMBL/GenBank/DDBJ whole genome shotgun (WGS) entry which is preliminary data.</text>
</comment>
<dbReference type="Proteomes" id="UP001321453">
    <property type="component" value="Unassembled WGS sequence"/>
</dbReference>
<evidence type="ECO:0000259" key="2">
    <source>
        <dbReference type="SMART" id="SM00894"/>
    </source>
</evidence>
<name>A0ABT7SAT0_9CELL</name>
<dbReference type="RefSeq" id="WP_289447577.1">
    <property type="nucleotide sequence ID" value="NZ_JAUCGR010000003.1"/>
</dbReference>
<feature type="signal peptide" evidence="1">
    <location>
        <begin position="1"/>
        <end position="21"/>
    </location>
</feature>
<dbReference type="EMBL" id="JAUCGR010000003">
    <property type="protein sequence ID" value="MDM7832132.1"/>
    <property type="molecule type" value="Genomic_DNA"/>
</dbReference>
<evidence type="ECO:0000256" key="1">
    <source>
        <dbReference type="SAM" id="SignalP"/>
    </source>
</evidence>